<dbReference type="Gene3D" id="3.50.50.60">
    <property type="entry name" value="FAD/NAD(P)-binding domain"/>
    <property type="match status" value="1"/>
</dbReference>
<proteinExistence type="predicted"/>
<evidence type="ECO:0000256" key="1">
    <source>
        <dbReference type="ARBA" id="ARBA00001974"/>
    </source>
</evidence>
<evidence type="ECO:0000313" key="8">
    <source>
        <dbReference type="Proteomes" id="UP000247233"/>
    </source>
</evidence>
<evidence type="ECO:0000256" key="4">
    <source>
        <dbReference type="ARBA" id="ARBA00023002"/>
    </source>
</evidence>
<evidence type="ECO:0000313" key="7">
    <source>
        <dbReference type="EMBL" id="PWY90710.1"/>
    </source>
</evidence>
<dbReference type="InterPro" id="IPR036188">
    <property type="entry name" value="FAD/NAD-bd_sf"/>
</dbReference>
<reference evidence="7 8" key="1">
    <citation type="submission" date="2016-12" db="EMBL/GenBank/DDBJ databases">
        <title>The genomes of Aspergillus section Nigri reveals drivers in fungal speciation.</title>
        <authorList>
            <consortium name="DOE Joint Genome Institute"/>
            <person name="Vesth T.C."/>
            <person name="Nybo J."/>
            <person name="Theobald S."/>
            <person name="Brandl J."/>
            <person name="Frisvad J.C."/>
            <person name="Nielsen K.F."/>
            <person name="Lyhne E.K."/>
            <person name="Kogle M.E."/>
            <person name="Kuo A."/>
            <person name="Riley R."/>
            <person name="Clum A."/>
            <person name="Nolan M."/>
            <person name="Lipzen A."/>
            <person name="Salamov A."/>
            <person name="Henrissat B."/>
            <person name="Wiebenga A."/>
            <person name="De Vries R.P."/>
            <person name="Grigoriev I.V."/>
            <person name="Mortensen U.H."/>
            <person name="Andersen M.R."/>
            <person name="Baker S.E."/>
        </authorList>
    </citation>
    <scope>NUCLEOTIDE SEQUENCE [LARGE SCALE GENOMIC DNA]</scope>
    <source>
        <strain evidence="7 8">CBS 117.55</strain>
    </source>
</reference>
<evidence type="ECO:0000256" key="3">
    <source>
        <dbReference type="ARBA" id="ARBA00022827"/>
    </source>
</evidence>
<accession>A0A317X2E1</accession>
<comment type="cofactor">
    <cofactor evidence="1">
        <name>FAD</name>
        <dbReference type="ChEBI" id="CHEBI:57692"/>
    </cofactor>
</comment>
<dbReference type="Pfam" id="PF01494">
    <property type="entry name" value="FAD_binding_3"/>
    <property type="match status" value="1"/>
</dbReference>
<protein>
    <submittedName>
        <fullName evidence="7">FAD binding domain-containing protein</fullName>
    </submittedName>
</protein>
<dbReference type="OrthoDB" id="47494at2759"/>
<dbReference type="EMBL" id="MSFL01000002">
    <property type="protein sequence ID" value="PWY90710.1"/>
    <property type="molecule type" value="Genomic_DNA"/>
</dbReference>
<keyword evidence="5" id="KW-0503">Monooxygenase</keyword>
<dbReference type="PRINTS" id="PR00420">
    <property type="entry name" value="RNGMNOXGNASE"/>
</dbReference>
<dbReference type="Proteomes" id="UP000247233">
    <property type="component" value="Unassembled WGS sequence"/>
</dbReference>
<dbReference type="AlphaFoldDB" id="A0A317X2E1"/>
<dbReference type="RefSeq" id="XP_025403153.1">
    <property type="nucleotide sequence ID" value="XM_025546279.1"/>
</dbReference>
<dbReference type="GO" id="GO:0004497">
    <property type="term" value="F:monooxygenase activity"/>
    <property type="evidence" value="ECO:0007669"/>
    <property type="project" value="UniProtKB-KW"/>
</dbReference>
<keyword evidence="2" id="KW-0285">Flavoprotein</keyword>
<gene>
    <name evidence="7" type="ORF">BO70DRAFT_392394</name>
</gene>
<feature type="domain" description="FAD-binding" evidence="6">
    <location>
        <begin position="104"/>
        <end position="375"/>
    </location>
</feature>
<dbReference type="SUPFAM" id="SSF51905">
    <property type="entry name" value="FAD/NAD(P)-binding domain"/>
    <property type="match status" value="1"/>
</dbReference>
<name>A0A317X2E1_9EURO</name>
<dbReference type="PANTHER" id="PTHR47178">
    <property type="entry name" value="MONOOXYGENASE, FAD-BINDING"/>
    <property type="match status" value="1"/>
</dbReference>
<evidence type="ECO:0000259" key="6">
    <source>
        <dbReference type="Pfam" id="PF01494"/>
    </source>
</evidence>
<dbReference type="PANTHER" id="PTHR47178:SF3">
    <property type="entry name" value="FAD-BINDING DOMAIN-CONTAINING PROTEIN"/>
    <property type="match status" value="1"/>
</dbReference>
<dbReference type="STRING" id="1448321.A0A317X2E1"/>
<dbReference type="VEuPathDB" id="FungiDB:BO70DRAFT_392394"/>
<sequence>MSRLKTPSLPDPNLSTTVLVVGAGKEPEISVGISFTGLALAQGLKKYENLDTPSRDWNMGLHWGVGPSKGLLPGQLWARIPSIQVDPYTLPEEKDALPFVNSQSREAMASIPVPFFYRLLRRKLRGLMEQSLDIQYGKAIDSIEYSTSGGYAKAVFEDGSSLWARLIVGDDGARSKTRLSLLGPTIGQPRQLPYFATFVQARYSPDRARFLRQFYPLHLAGIYPAGHVSLFGVHDAADRDRPEAWTFVFYISWHSSVEEQRETAGWTNGQRLQQVKEFSKTFSEPWKSAFAWLPDDHPVWYMGLTDFDPRAEGHRWENHNGQVRLAGDAAHIMIYQRGQGLNHSVTDAANLVEAVRRFVSGTSTQADAISDYDTEMIDRAGGETNLSTVNTEMLHDWQKVLQSPLFTSGTTRRGRG</sequence>
<dbReference type="InterPro" id="IPR002938">
    <property type="entry name" value="FAD-bd"/>
</dbReference>
<evidence type="ECO:0000256" key="5">
    <source>
        <dbReference type="ARBA" id="ARBA00023033"/>
    </source>
</evidence>
<comment type="caution">
    <text evidence="7">The sequence shown here is derived from an EMBL/GenBank/DDBJ whole genome shotgun (WGS) entry which is preliminary data.</text>
</comment>
<keyword evidence="3" id="KW-0274">FAD</keyword>
<keyword evidence="8" id="KW-1185">Reference proteome</keyword>
<organism evidence="7 8">
    <name type="scientific">Aspergillus heteromorphus CBS 117.55</name>
    <dbReference type="NCBI Taxonomy" id="1448321"/>
    <lineage>
        <taxon>Eukaryota</taxon>
        <taxon>Fungi</taxon>
        <taxon>Dikarya</taxon>
        <taxon>Ascomycota</taxon>
        <taxon>Pezizomycotina</taxon>
        <taxon>Eurotiomycetes</taxon>
        <taxon>Eurotiomycetidae</taxon>
        <taxon>Eurotiales</taxon>
        <taxon>Aspergillaceae</taxon>
        <taxon>Aspergillus</taxon>
        <taxon>Aspergillus subgen. Circumdati</taxon>
    </lineage>
</organism>
<evidence type="ECO:0000256" key="2">
    <source>
        <dbReference type="ARBA" id="ARBA00022630"/>
    </source>
</evidence>
<dbReference type="GeneID" id="37068516"/>
<dbReference type="GO" id="GO:0071949">
    <property type="term" value="F:FAD binding"/>
    <property type="evidence" value="ECO:0007669"/>
    <property type="project" value="InterPro"/>
</dbReference>
<keyword evidence="4" id="KW-0560">Oxidoreductase</keyword>